<dbReference type="InterPro" id="IPR016195">
    <property type="entry name" value="Pol/histidinol_Pase-like"/>
</dbReference>
<dbReference type="SUPFAM" id="SSF89550">
    <property type="entry name" value="PHP domain-like"/>
    <property type="match status" value="1"/>
</dbReference>
<organism evidence="5 6">
    <name type="scientific">Bythopirellula polymerisocia</name>
    <dbReference type="NCBI Taxonomy" id="2528003"/>
    <lineage>
        <taxon>Bacteria</taxon>
        <taxon>Pseudomonadati</taxon>
        <taxon>Planctomycetota</taxon>
        <taxon>Planctomycetia</taxon>
        <taxon>Pirellulales</taxon>
        <taxon>Lacipirellulaceae</taxon>
        <taxon>Bythopirellula</taxon>
    </lineage>
</organism>
<comment type="caution">
    <text evidence="5">The sequence shown here is derived from an EMBL/GenBank/DDBJ whole genome shotgun (WGS) entry which is preliminary data.</text>
</comment>
<evidence type="ECO:0000256" key="1">
    <source>
        <dbReference type="ARBA" id="ARBA00005750"/>
    </source>
</evidence>
<evidence type="ECO:0000313" key="6">
    <source>
        <dbReference type="Proteomes" id="UP000318437"/>
    </source>
</evidence>
<dbReference type="GO" id="GO:0004725">
    <property type="term" value="F:protein tyrosine phosphatase activity"/>
    <property type="evidence" value="ECO:0007669"/>
    <property type="project" value="UniProtKB-EC"/>
</dbReference>
<dbReference type="EMBL" id="SJPS01000006">
    <property type="protein sequence ID" value="TWU23686.1"/>
    <property type="molecule type" value="Genomic_DNA"/>
</dbReference>
<dbReference type="InterPro" id="IPR016667">
    <property type="entry name" value="Caps_polysacc_synth_CpsB/CapC"/>
</dbReference>
<reference evidence="5 6" key="1">
    <citation type="submission" date="2019-02" db="EMBL/GenBank/DDBJ databases">
        <title>Deep-cultivation of Planctomycetes and their phenomic and genomic characterization uncovers novel biology.</title>
        <authorList>
            <person name="Wiegand S."/>
            <person name="Jogler M."/>
            <person name="Boedeker C."/>
            <person name="Pinto D."/>
            <person name="Vollmers J."/>
            <person name="Rivas-Marin E."/>
            <person name="Kohn T."/>
            <person name="Peeters S.H."/>
            <person name="Heuer A."/>
            <person name="Rast P."/>
            <person name="Oberbeckmann S."/>
            <person name="Bunk B."/>
            <person name="Jeske O."/>
            <person name="Meyerdierks A."/>
            <person name="Storesund J.E."/>
            <person name="Kallscheuer N."/>
            <person name="Luecker S."/>
            <person name="Lage O.M."/>
            <person name="Pohl T."/>
            <person name="Merkel B.J."/>
            <person name="Hornburger P."/>
            <person name="Mueller R.-W."/>
            <person name="Bruemmer F."/>
            <person name="Labrenz M."/>
            <person name="Spormann A.M."/>
            <person name="Op Den Camp H."/>
            <person name="Overmann J."/>
            <person name="Amann R."/>
            <person name="Jetten M.S.M."/>
            <person name="Mascher T."/>
            <person name="Medema M.H."/>
            <person name="Devos D.P."/>
            <person name="Kaster A.-K."/>
            <person name="Ovreas L."/>
            <person name="Rohde M."/>
            <person name="Galperin M.Y."/>
            <person name="Jogler C."/>
        </authorList>
    </citation>
    <scope>NUCLEOTIDE SEQUENCE [LARGE SCALE GENOMIC DNA]</scope>
    <source>
        <strain evidence="5 6">Pla144</strain>
    </source>
</reference>
<evidence type="ECO:0000256" key="4">
    <source>
        <dbReference type="ARBA" id="ARBA00051722"/>
    </source>
</evidence>
<dbReference type="Pfam" id="PF19567">
    <property type="entry name" value="CpsB_CapC"/>
    <property type="match status" value="1"/>
</dbReference>
<gene>
    <name evidence="5" type="primary">ywqE_2</name>
    <name evidence="5" type="ORF">Pla144_38610</name>
</gene>
<evidence type="ECO:0000256" key="3">
    <source>
        <dbReference type="ARBA" id="ARBA00022801"/>
    </source>
</evidence>
<dbReference type="OrthoDB" id="9788539at2"/>
<comment type="similarity">
    <text evidence="1">Belongs to the metallo-dependent hydrolases superfamily. CpsB/CapC family.</text>
</comment>
<dbReference type="EC" id="3.1.3.48" evidence="2"/>
<proteinExistence type="inferred from homology"/>
<dbReference type="PANTHER" id="PTHR39181">
    <property type="entry name" value="TYROSINE-PROTEIN PHOSPHATASE YWQE"/>
    <property type="match status" value="1"/>
</dbReference>
<dbReference type="GO" id="GO:0030145">
    <property type="term" value="F:manganese ion binding"/>
    <property type="evidence" value="ECO:0007669"/>
    <property type="project" value="InterPro"/>
</dbReference>
<dbReference type="PANTHER" id="PTHR39181:SF1">
    <property type="entry name" value="TYROSINE-PROTEIN PHOSPHATASE YWQE"/>
    <property type="match status" value="1"/>
</dbReference>
<protein>
    <recommendedName>
        <fullName evidence="2">protein-tyrosine-phosphatase</fullName>
        <ecNumber evidence="2">3.1.3.48</ecNumber>
    </recommendedName>
</protein>
<evidence type="ECO:0000313" key="5">
    <source>
        <dbReference type="EMBL" id="TWU23686.1"/>
    </source>
</evidence>
<keyword evidence="3 5" id="KW-0378">Hydrolase</keyword>
<comment type="catalytic activity">
    <reaction evidence="4">
        <text>O-phospho-L-tyrosyl-[protein] + H2O = L-tyrosyl-[protein] + phosphate</text>
        <dbReference type="Rhea" id="RHEA:10684"/>
        <dbReference type="Rhea" id="RHEA-COMP:10136"/>
        <dbReference type="Rhea" id="RHEA-COMP:20101"/>
        <dbReference type="ChEBI" id="CHEBI:15377"/>
        <dbReference type="ChEBI" id="CHEBI:43474"/>
        <dbReference type="ChEBI" id="CHEBI:46858"/>
        <dbReference type="ChEBI" id="CHEBI:61978"/>
        <dbReference type="EC" id="3.1.3.48"/>
    </reaction>
</comment>
<dbReference type="Gene3D" id="3.20.20.140">
    <property type="entry name" value="Metal-dependent hydrolases"/>
    <property type="match status" value="1"/>
</dbReference>
<dbReference type="PIRSF" id="PIRSF016557">
    <property type="entry name" value="Caps_synth_CpsB"/>
    <property type="match status" value="1"/>
</dbReference>
<dbReference type="RefSeq" id="WP_146452174.1">
    <property type="nucleotide sequence ID" value="NZ_SJPS01000006.1"/>
</dbReference>
<dbReference type="Proteomes" id="UP000318437">
    <property type="component" value="Unassembled WGS sequence"/>
</dbReference>
<name>A0A5C6CKN3_9BACT</name>
<accession>A0A5C6CKN3</accession>
<evidence type="ECO:0000256" key="2">
    <source>
        <dbReference type="ARBA" id="ARBA00013064"/>
    </source>
</evidence>
<sequence>MHGSYADIHCHLLPGIDDGASDLATTLAMAQMAVEDGIHTMVVTPHQLGNFSRNSGEDIRRETILLQRVLAERRIPLEILPGGDVRIEDGMVEKIISGEVLSLGDHRRHVLLELPHELFFPLDAILKSLEREGMTGILSHPERNQGIMRNPGLLEPLVERGCLMQITAGSLMGTFGSRSQELAEWMLEHGLVHFVATDAHGVKARRPLMTRAYDRIAELVGETVAGDLCTINPELVACGKPVEGGVRSKPRRSWSGFFSAKKVG</sequence>
<dbReference type="AlphaFoldDB" id="A0A5C6CKN3"/>
<keyword evidence="6" id="KW-1185">Reference proteome</keyword>